<proteinExistence type="predicted"/>
<dbReference type="InterPro" id="IPR015865">
    <property type="entry name" value="Riboflavin_kinase_bac/euk"/>
</dbReference>
<dbReference type="InterPro" id="IPR023468">
    <property type="entry name" value="Riboflavin_kinase"/>
</dbReference>
<keyword evidence="5 9" id="KW-0808">Transferase</keyword>
<accession>T1YS62</accession>
<feature type="domain" description="Riboflavin kinase" evidence="8">
    <location>
        <begin position="13"/>
        <end position="167"/>
    </location>
</feature>
<protein>
    <recommendedName>
        <fullName evidence="2">riboflavin kinase</fullName>
        <ecNumber evidence="2">2.7.1.26</ecNumber>
    </recommendedName>
</protein>
<evidence type="ECO:0000256" key="7">
    <source>
        <dbReference type="ARBA" id="ARBA00022840"/>
    </source>
</evidence>
<dbReference type="Pfam" id="PF01687">
    <property type="entry name" value="Flavokinase"/>
    <property type="match status" value="1"/>
</dbReference>
<dbReference type="AlphaFoldDB" id="T1YS62"/>
<name>T1YS62_HERMU</name>
<dbReference type="SMART" id="SM00904">
    <property type="entry name" value="Flavokinase"/>
    <property type="match status" value="1"/>
</dbReference>
<evidence type="ECO:0000259" key="8">
    <source>
        <dbReference type="SMART" id="SM00904"/>
    </source>
</evidence>
<evidence type="ECO:0000256" key="1">
    <source>
        <dbReference type="ARBA" id="ARBA00005201"/>
    </source>
</evidence>
<keyword evidence="7" id="KW-0067">ATP-binding</keyword>
<dbReference type="EC" id="2.7.1.26" evidence="2"/>
<evidence type="ECO:0000313" key="9">
    <source>
        <dbReference type="EMBL" id="AGU68201.1"/>
    </source>
</evidence>
<dbReference type="PANTHER" id="PTHR22749">
    <property type="entry name" value="RIBOFLAVIN KINASE/FMN ADENYLYLTRANSFERASE"/>
    <property type="match status" value="1"/>
</dbReference>
<evidence type="ECO:0000256" key="4">
    <source>
        <dbReference type="ARBA" id="ARBA00022643"/>
    </source>
</evidence>
<dbReference type="GO" id="GO:0005524">
    <property type="term" value="F:ATP binding"/>
    <property type="evidence" value="ECO:0007669"/>
    <property type="project" value="UniProtKB-KW"/>
</dbReference>
<reference evidence="9" key="1">
    <citation type="journal article" date="2013" name="PLoS ONE">
        <title>Biosynthesis of vitamins and cofactors in bacterium-harbouring trypanosomatids depends on the symbiotic association as revealed by genomic analyses.</title>
        <authorList>
            <person name="Klein C.C."/>
            <person name="Alves J.M."/>
            <person name="Serrano M.G."/>
            <person name="Buck G.A."/>
            <person name="Vasconcelos A.T."/>
            <person name="Sagot M.F."/>
            <person name="Teixeira M.M."/>
            <person name="Camargo E.P."/>
            <person name="Motta M.C."/>
        </authorList>
    </citation>
    <scope>NUCLEOTIDE SEQUENCE</scope>
    <source>
        <strain evidence="9">TCC001E</strain>
    </source>
</reference>
<dbReference type="GO" id="GO:0009398">
    <property type="term" value="P:FMN biosynthetic process"/>
    <property type="evidence" value="ECO:0007669"/>
    <property type="project" value="UniProtKB-UniPathway"/>
</dbReference>
<evidence type="ECO:0000256" key="5">
    <source>
        <dbReference type="ARBA" id="ARBA00022679"/>
    </source>
</evidence>
<comment type="pathway">
    <text evidence="1">Cofactor biosynthesis; FMN biosynthesis; FMN from riboflavin (ATP route): step 1/1.</text>
</comment>
<evidence type="ECO:0000256" key="6">
    <source>
        <dbReference type="ARBA" id="ARBA00022741"/>
    </source>
</evidence>
<sequence length="201" mass="21925">MPGLEESPKQSTKPTYPWYLRGVVVHGHGRGGSQLGYPTANVKLDGPTIDALGTYNNLVLYGYGCIEPETPGSADGAIAGVNGKADTSAQNLGPFPFVMSVGYNPQFKDVALSAEVHFLQTFPEDFYGHVVRIVVVGSIREMYAFKSLQELIDTINNDVVKAEEHMKDGAVNIYAQDDFVQPDAKLPENVRTSLPYMRIGQ</sequence>
<dbReference type="PANTHER" id="PTHR22749:SF6">
    <property type="entry name" value="RIBOFLAVIN KINASE"/>
    <property type="match status" value="1"/>
</dbReference>
<dbReference type="Gene3D" id="2.40.30.30">
    <property type="entry name" value="Riboflavin kinase-like"/>
    <property type="match status" value="1"/>
</dbReference>
<dbReference type="InterPro" id="IPR023465">
    <property type="entry name" value="Riboflavin_kinase_dom_sf"/>
</dbReference>
<evidence type="ECO:0000256" key="2">
    <source>
        <dbReference type="ARBA" id="ARBA00012105"/>
    </source>
</evidence>
<keyword evidence="4" id="KW-0288">FMN</keyword>
<organism evidence="9">
    <name type="scientific">Herpetomonas muscarum</name>
    <dbReference type="NCBI Taxonomy" id="5718"/>
    <lineage>
        <taxon>Eukaryota</taxon>
        <taxon>Discoba</taxon>
        <taxon>Euglenozoa</taxon>
        <taxon>Kinetoplastea</taxon>
        <taxon>Metakinetoplastina</taxon>
        <taxon>Trypanosomatida</taxon>
        <taxon>Trypanosomatidae</taxon>
        <taxon>Herpetomonas</taxon>
    </lineage>
</organism>
<dbReference type="SUPFAM" id="SSF82114">
    <property type="entry name" value="Riboflavin kinase-like"/>
    <property type="match status" value="1"/>
</dbReference>
<keyword evidence="6" id="KW-0547">Nucleotide-binding</keyword>
<dbReference type="GO" id="GO:0009231">
    <property type="term" value="P:riboflavin biosynthetic process"/>
    <property type="evidence" value="ECO:0007669"/>
    <property type="project" value="InterPro"/>
</dbReference>
<keyword evidence="9" id="KW-0418">Kinase</keyword>
<dbReference type="EMBL" id="KF160242">
    <property type="protein sequence ID" value="AGU68201.1"/>
    <property type="molecule type" value="Genomic_DNA"/>
</dbReference>
<evidence type="ECO:0000256" key="3">
    <source>
        <dbReference type="ARBA" id="ARBA00022630"/>
    </source>
</evidence>
<keyword evidence="3" id="KW-0285">Flavoprotein</keyword>
<dbReference type="GO" id="GO:0008531">
    <property type="term" value="F:riboflavin kinase activity"/>
    <property type="evidence" value="ECO:0007669"/>
    <property type="project" value="UniProtKB-EC"/>
</dbReference>
<dbReference type="UniPathway" id="UPA00276">
    <property type="reaction ID" value="UER00406"/>
</dbReference>